<evidence type="ECO:0000259" key="1">
    <source>
        <dbReference type="Pfam" id="PF03797"/>
    </source>
</evidence>
<evidence type="ECO:0000313" key="2">
    <source>
        <dbReference type="EMBL" id="VEV98107.1"/>
    </source>
</evidence>
<dbReference type="Gene3D" id="2.40.128.130">
    <property type="entry name" value="Autotransporter beta-domain"/>
    <property type="match status" value="1"/>
</dbReference>
<sequence>MCSNSAVKQFSGCAIGTEKATDANVRGTLDCSRPTTERRKMLKTSSFLLLSLCGVNSAYALPLVLQDVDLEERTNGVLALMAYSITPDLASSSLQINDKQGGNPDLSMTQLGGGATLSKEIPLYLEGALGYSRYDPKFVASGGNESRVLPVKWNTISATGGIGWDFPLSEEVVIRPIANFALGYMTSDINAGRLLIERKLDRQIDFLDGGHLAAGGLGGSLMLDWERVRPDYEADVELRYSYVHLKTLSGDDVVDGEANAETANLWSRYRAPTGFVVMQRPLRYVLEFSHSEYLGDQRGALGFDRLSTVGLGIEFDSSAYDLFITRTRLVLRHVLGDNVSGYSLGLAVSF</sequence>
<dbReference type="AlphaFoldDB" id="A0A653E5T4"/>
<dbReference type="EMBL" id="LR215729">
    <property type="protein sequence ID" value="VEV98107.1"/>
    <property type="molecule type" value="Genomic_DNA"/>
</dbReference>
<name>A0A653E5T4_9PSED</name>
<feature type="domain" description="Autotransporter" evidence="1">
    <location>
        <begin position="92"/>
        <end position="188"/>
    </location>
</feature>
<reference evidence="2" key="1">
    <citation type="submission" date="2019-02" db="EMBL/GenBank/DDBJ databases">
        <authorList>
            <consortium name="Genoscope - CEA"/>
            <person name="William W."/>
        </authorList>
    </citation>
    <scope>NUCLEOTIDE SEQUENCE [LARGE SCALE GENOMIC DNA]</scope>
    <source>
        <strain evidence="2">YSy11</strain>
    </source>
</reference>
<dbReference type="SUPFAM" id="SSF103515">
    <property type="entry name" value="Autotransporter"/>
    <property type="match status" value="1"/>
</dbReference>
<dbReference type="Pfam" id="PF03797">
    <property type="entry name" value="Autotransporter"/>
    <property type="match status" value="1"/>
</dbReference>
<protein>
    <recommendedName>
        <fullName evidence="1">Autotransporter domain-containing protein</fullName>
    </recommendedName>
</protein>
<gene>
    <name evidence="2" type="ORF">PMYSY11_3063</name>
</gene>
<accession>A0A653E5T4</accession>
<organism evidence="2">
    <name type="scientific">Pseudomonas marincola</name>
    <dbReference type="NCBI Taxonomy" id="437900"/>
    <lineage>
        <taxon>Bacteria</taxon>
        <taxon>Pseudomonadati</taxon>
        <taxon>Pseudomonadota</taxon>
        <taxon>Gammaproteobacteria</taxon>
        <taxon>Pseudomonadales</taxon>
        <taxon>Pseudomonadaceae</taxon>
        <taxon>Pseudomonas</taxon>
    </lineage>
</organism>
<dbReference type="InterPro" id="IPR005546">
    <property type="entry name" value="Autotransporte_beta"/>
</dbReference>
<proteinExistence type="predicted"/>
<dbReference type="InterPro" id="IPR036709">
    <property type="entry name" value="Autotransporte_beta_dom_sf"/>
</dbReference>